<dbReference type="CDD" id="cd14820">
    <property type="entry name" value="TRAX"/>
    <property type="match status" value="1"/>
</dbReference>
<dbReference type="PANTHER" id="PTHR10741">
    <property type="entry name" value="TRANSLIN AND TRANSLIN ASSOCIATED PROTEIN X"/>
    <property type="match status" value="1"/>
</dbReference>
<dbReference type="InterPro" id="IPR002848">
    <property type="entry name" value="Translin_fam"/>
</dbReference>
<evidence type="ECO:0008006" key="3">
    <source>
        <dbReference type="Google" id="ProtNLM"/>
    </source>
</evidence>
<evidence type="ECO:0000313" key="2">
    <source>
        <dbReference type="Proteomes" id="UP000033870"/>
    </source>
</evidence>
<dbReference type="InterPro" id="IPR036081">
    <property type="entry name" value="Translin_sf"/>
</dbReference>
<dbReference type="Proteomes" id="UP000033870">
    <property type="component" value="Unassembled WGS sequence"/>
</dbReference>
<dbReference type="SUPFAM" id="SSF74784">
    <property type="entry name" value="Translin"/>
    <property type="match status" value="1"/>
</dbReference>
<dbReference type="AlphaFoldDB" id="A0A0G1YFJ5"/>
<name>A0A0G1YFJ5_9BACT</name>
<dbReference type="STRING" id="1619044.UY92_C0011G0038"/>
<dbReference type="Pfam" id="PF01997">
    <property type="entry name" value="Translin"/>
    <property type="match status" value="1"/>
</dbReference>
<reference evidence="1 2" key="1">
    <citation type="journal article" date="2015" name="Nature">
        <title>rRNA introns, odd ribosomes, and small enigmatic genomes across a large radiation of phyla.</title>
        <authorList>
            <person name="Brown C.T."/>
            <person name="Hug L.A."/>
            <person name="Thomas B.C."/>
            <person name="Sharon I."/>
            <person name="Castelle C.J."/>
            <person name="Singh A."/>
            <person name="Wilkins M.J."/>
            <person name="Williams K.H."/>
            <person name="Banfield J.F."/>
        </authorList>
    </citation>
    <scope>NUCLEOTIDE SEQUENCE [LARGE SCALE GENOMIC DNA]</scope>
</reference>
<sequence>MMLQKTYIETVRQHLLDYAAKRREVIKTTGDALHHAKRAIFALQRDDRDEAQAKLKDVEAIFKTLNQTYKKNPLVLAEGSYAAALEEYVEAKLLYGFLTTGKIGPIRELPVPDESYVAGLCDVPGELYRYAIKSATERDYAMAKKCAEMASEIIGELIEFNLTSYLRTKFDQAKQALHKLEQVVYEVSLRD</sequence>
<accession>A0A0G1YFJ5</accession>
<dbReference type="Gene3D" id="1.20.58.2140">
    <property type="match status" value="1"/>
</dbReference>
<organism evidence="1 2">
    <name type="scientific">Candidatus Magasanikbacteria bacterium GW2011_GWA2_56_11</name>
    <dbReference type="NCBI Taxonomy" id="1619044"/>
    <lineage>
        <taxon>Bacteria</taxon>
        <taxon>Candidatus Magasanikiibacteriota</taxon>
    </lineage>
</organism>
<dbReference type="GO" id="GO:0043565">
    <property type="term" value="F:sequence-specific DNA binding"/>
    <property type="evidence" value="ECO:0007669"/>
    <property type="project" value="InterPro"/>
</dbReference>
<evidence type="ECO:0000313" key="1">
    <source>
        <dbReference type="EMBL" id="KKW42016.1"/>
    </source>
</evidence>
<dbReference type="EMBL" id="LCRX01000011">
    <property type="protein sequence ID" value="KKW42016.1"/>
    <property type="molecule type" value="Genomic_DNA"/>
</dbReference>
<protein>
    <recommendedName>
        <fullName evidence="3">Translin</fullName>
    </recommendedName>
</protein>
<comment type="caution">
    <text evidence="1">The sequence shown here is derived from an EMBL/GenBank/DDBJ whole genome shotgun (WGS) entry which is preliminary data.</text>
</comment>
<gene>
    <name evidence="1" type="ORF">UY92_C0011G0038</name>
</gene>
<proteinExistence type="predicted"/>